<evidence type="ECO:0000313" key="1">
    <source>
        <dbReference type="EMBL" id="KPM46546.1"/>
    </source>
</evidence>
<dbReference type="Proteomes" id="UP000050454">
    <property type="component" value="Unassembled WGS sequence"/>
</dbReference>
<dbReference type="RefSeq" id="WP_172678823.1">
    <property type="nucleotide sequence ID" value="NZ_JXSZ01000030.1"/>
</dbReference>
<evidence type="ECO:0008006" key="3">
    <source>
        <dbReference type="Google" id="ProtNLM"/>
    </source>
</evidence>
<keyword evidence="2" id="KW-1185">Reference proteome</keyword>
<reference evidence="1 2" key="1">
    <citation type="submission" date="2015-07" db="EMBL/GenBank/DDBJ databases">
        <title>The draft genome sequence of Leadbetterella sp. JN14-9.</title>
        <authorList>
            <person name="Liu Y."/>
            <person name="Du J."/>
            <person name="Shao Z."/>
        </authorList>
    </citation>
    <scope>NUCLEOTIDE SEQUENCE [LARGE SCALE GENOMIC DNA]</scope>
    <source>
        <strain evidence="1 2">JN14-9</strain>
    </source>
</reference>
<dbReference type="AlphaFoldDB" id="A0A0P7B8D8"/>
<dbReference type="InterPro" id="IPR025667">
    <property type="entry name" value="SprB_repeat"/>
</dbReference>
<name>A0A0P7B8D8_9BACT</name>
<comment type="caution">
    <text evidence="1">The sequence shown here is derived from an EMBL/GenBank/DDBJ whole genome shotgun (WGS) entry which is preliminary data.</text>
</comment>
<gene>
    <name evidence="1" type="ORF">AFM12_19400</name>
</gene>
<protein>
    <recommendedName>
        <fullName evidence="3">Adhesin</fullName>
    </recommendedName>
</protein>
<proteinExistence type="predicted"/>
<accession>A0A0P7B8D8</accession>
<feature type="non-terminal residue" evidence="1">
    <location>
        <position position="1"/>
    </location>
</feature>
<dbReference type="Gene3D" id="2.60.40.740">
    <property type="match status" value="1"/>
</dbReference>
<dbReference type="EMBL" id="LGTQ01000030">
    <property type="protein sequence ID" value="KPM46546.1"/>
    <property type="molecule type" value="Genomic_DNA"/>
</dbReference>
<dbReference type="STRING" id="1605367.AFM12_19400"/>
<evidence type="ECO:0000313" key="2">
    <source>
        <dbReference type="Proteomes" id="UP000050454"/>
    </source>
</evidence>
<sequence>SCYKSNDGAIDLEVSGGSGHYNYSWSNSATTEDLSGLAAGTYSVTVTDDNNCTATASVEITQPDTLIATITSSKKLSCDEAGDGEIDLAVSGGTENYSYSWSNSATT</sequence>
<dbReference type="Pfam" id="PF13573">
    <property type="entry name" value="SprB"/>
    <property type="match status" value="2"/>
</dbReference>
<feature type="non-terminal residue" evidence="1">
    <location>
        <position position="107"/>
    </location>
</feature>
<organism evidence="1 2">
    <name type="scientific">Jiulongibacter sediminis</name>
    <dbReference type="NCBI Taxonomy" id="1605367"/>
    <lineage>
        <taxon>Bacteria</taxon>
        <taxon>Pseudomonadati</taxon>
        <taxon>Bacteroidota</taxon>
        <taxon>Cytophagia</taxon>
        <taxon>Cytophagales</taxon>
        <taxon>Leadbetterellaceae</taxon>
        <taxon>Jiulongibacter</taxon>
    </lineage>
</organism>